<comment type="caution">
    <text evidence="1">The sequence shown here is derived from an EMBL/GenBank/DDBJ whole genome shotgun (WGS) entry which is preliminary data.</text>
</comment>
<dbReference type="STRING" id="35608.A0A2U1MF17"/>
<gene>
    <name evidence="1" type="ORF">CTI12_AA388120</name>
</gene>
<proteinExistence type="predicted"/>
<reference evidence="1 2" key="1">
    <citation type="journal article" date="2018" name="Mol. Plant">
        <title>The genome of Artemisia annua provides insight into the evolution of Asteraceae family and artemisinin biosynthesis.</title>
        <authorList>
            <person name="Shen Q."/>
            <person name="Zhang L."/>
            <person name="Liao Z."/>
            <person name="Wang S."/>
            <person name="Yan T."/>
            <person name="Shi P."/>
            <person name="Liu M."/>
            <person name="Fu X."/>
            <person name="Pan Q."/>
            <person name="Wang Y."/>
            <person name="Lv Z."/>
            <person name="Lu X."/>
            <person name="Zhang F."/>
            <person name="Jiang W."/>
            <person name="Ma Y."/>
            <person name="Chen M."/>
            <person name="Hao X."/>
            <person name="Li L."/>
            <person name="Tang Y."/>
            <person name="Lv G."/>
            <person name="Zhou Y."/>
            <person name="Sun X."/>
            <person name="Brodelius P.E."/>
            <person name="Rose J.K.C."/>
            <person name="Tang K."/>
        </authorList>
    </citation>
    <scope>NUCLEOTIDE SEQUENCE [LARGE SCALE GENOMIC DNA]</scope>
    <source>
        <strain evidence="2">cv. Huhao1</strain>
        <tissue evidence="1">Leaf</tissue>
    </source>
</reference>
<sequence length="126" mass="13578">MTEKVDVFTGKLIGLADFETVGCTMGVVYGFVDITCLWIKVLILSSTNEYTHLCDAIISSVNPSEGNICPDSFVLTRLLAAVAQPYLGFQIGELSLNEKAEVLFVDQAFATAVVLATLYSITSTSK</sequence>
<organism evidence="1 2">
    <name type="scientific">Artemisia annua</name>
    <name type="common">Sweet wormwood</name>
    <dbReference type="NCBI Taxonomy" id="35608"/>
    <lineage>
        <taxon>Eukaryota</taxon>
        <taxon>Viridiplantae</taxon>
        <taxon>Streptophyta</taxon>
        <taxon>Embryophyta</taxon>
        <taxon>Tracheophyta</taxon>
        <taxon>Spermatophyta</taxon>
        <taxon>Magnoliopsida</taxon>
        <taxon>eudicotyledons</taxon>
        <taxon>Gunneridae</taxon>
        <taxon>Pentapetalae</taxon>
        <taxon>asterids</taxon>
        <taxon>campanulids</taxon>
        <taxon>Asterales</taxon>
        <taxon>Asteraceae</taxon>
        <taxon>Asteroideae</taxon>
        <taxon>Anthemideae</taxon>
        <taxon>Artemisiinae</taxon>
        <taxon>Artemisia</taxon>
    </lineage>
</organism>
<dbReference type="EMBL" id="PKPP01005527">
    <property type="protein sequence ID" value="PWA59812.1"/>
    <property type="molecule type" value="Genomic_DNA"/>
</dbReference>
<keyword evidence="1" id="KW-0378">Hydrolase</keyword>
<dbReference type="AlphaFoldDB" id="A0A2U1MF17"/>
<accession>A0A2U1MF17</accession>
<keyword evidence="1" id="KW-0645">Protease</keyword>
<dbReference type="GO" id="GO:0008233">
    <property type="term" value="F:peptidase activity"/>
    <property type="evidence" value="ECO:0007669"/>
    <property type="project" value="UniProtKB-KW"/>
</dbReference>
<name>A0A2U1MF17_ARTAN</name>
<dbReference type="GO" id="GO:0006508">
    <property type="term" value="P:proteolysis"/>
    <property type="evidence" value="ECO:0007669"/>
    <property type="project" value="UniProtKB-KW"/>
</dbReference>
<dbReference type="OrthoDB" id="548974at2759"/>
<evidence type="ECO:0000313" key="1">
    <source>
        <dbReference type="EMBL" id="PWA59812.1"/>
    </source>
</evidence>
<evidence type="ECO:0000313" key="2">
    <source>
        <dbReference type="Proteomes" id="UP000245207"/>
    </source>
</evidence>
<keyword evidence="2" id="KW-1185">Reference proteome</keyword>
<protein>
    <submittedName>
        <fullName evidence="1">CAAX amino terminal protease family protein</fullName>
    </submittedName>
</protein>
<dbReference type="Proteomes" id="UP000245207">
    <property type="component" value="Unassembled WGS sequence"/>
</dbReference>